<dbReference type="InterPro" id="IPR022380">
    <property type="entry name" value="Glu-Q_tRNA(Asp)_Synthase"/>
</dbReference>
<dbReference type="PRINTS" id="PR00987">
    <property type="entry name" value="TRNASYNTHGLU"/>
</dbReference>
<keyword evidence="7" id="KW-0648">Protein biosynthesis</keyword>
<dbReference type="PROSITE" id="PS00178">
    <property type="entry name" value="AA_TRNA_LIGASE_I"/>
    <property type="match status" value="1"/>
</dbReference>
<evidence type="ECO:0000313" key="10">
    <source>
        <dbReference type="EMBL" id="QDU85051.1"/>
    </source>
</evidence>
<evidence type="ECO:0000256" key="4">
    <source>
        <dbReference type="ARBA" id="ARBA00022833"/>
    </source>
</evidence>
<keyword evidence="3 7" id="KW-0547">Nucleotide-binding</keyword>
<proteinExistence type="inferred from homology"/>
<keyword evidence="6 7" id="KW-0030">Aminoacyl-tRNA synthetase</keyword>
<evidence type="ECO:0000256" key="7">
    <source>
        <dbReference type="RuleBase" id="RU363037"/>
    </source>
</evidence>
<dbReference type="InterPro" id="IPR014729">
    <property type="entry name" value="Rossmann-like_a/b/a_fold"/>
</dbReference>
<dbReference type="GO" id="GO:0006424">
    <property type="term" value="P:glutamyl-tRNA aminoacylation"/>
    <property type="evidence" value="ECO:0007669"/>
    <property type="project" value="InterPro"/>
</dbReference>
<dbReference type="Pfam" id="PF00749">
    <property type="entry name" value="tRNA-synt_1c"/>
    <property type="match status" value="1"/>
</dbReference>
<keyword evidence="11" id="KW-1185">Reference proteome</keyword>
<name>A0A518D0P8_9BACT</name>
<dbReference type="GO" id="GO:0005524">
    <property type="term" value="F:ATP binding"/>
    <property type="evidence" value="ECO:0007669"/>
    <property type="project" value="UniProtKB-KW"/>
</dbReference>
<keyword evidence="4" id="KW-0862">Zinc</keyword>
<dbReference type="EC" id="6.1.1.17" evidence="10"/>
<feature type="domain" description="Glutamyl/glutaminyl-tRNA synthetase class Ib catalytic" evidence="9">
    <location>
        <begin position="11"/>
        <end position="256"/>
    </location>
</feature>
<dbReference type="PANTHER" id="PTHR43311">
    <property type="entry name" value="GLUTAMATE--TRNA LIGASE"/>
    <property type="match status" value="1"/>
</dbReference>
<dbReference type="AlphaFoldDB" id="A0A518D0P8"/>
<dbReference type="NCBIfam" id="NF004315">
    <property type="entry name" value="PRK05710.1-4"/>
    <property type="match status" value="1"/>
</dbReference>
<accession>A0A518D0P8</accession>
<evidence type="ECO:0000256" key="3">
    <source>
        <dbReference type="ARBA" id="ARBA00022741"/>
    </source>
</evidence>
<dbReference type="SUPFAM" id="SSF52374">
    <property type="entry name" value="Nucleotidylyl transferase"/>
    <property type="match status" value="1"/>
</dbReference>
<keyword evidence="5 7" id="KW-0067">ATP-binding</keyword>
<evidence type="ECO:0000313" key="11">
    <source>
        <dbReference type="Proteomes" id="UP000319342"/>
    </source>
</evidence>
<dbReference type="GO" id="GO:0004818">
    <property type="term" value="F:glutamate-tRNA ligase activity"/>
    <property type="evidence" value="ECO:0007669"/>
    <property type="project" value="UniProtKB-EC"/>
</dbReference>
<evidence type="ECO:0000256" key="5">
    <source>
        <dbReference type="ARBA" id="ARBA00022840"/>
    </source>
</evidence>
<evidence type="ECO:0000256" key="6">
    <source>
        <dbReference type="ARBA" id="ARBA00023146"/>
    </source>
</evidence>
<evidence type="ECO:0000256" key="2">
    <source>
        <dbReference type="ARBA" id="ARBA00022723"/>
    </source>
</evidence>
<dbReference type="PANTHER" id="PTHR43311:SF1">
    <property type="entry name" value="GLUTAMYL-Q TRNA(ASP) SYNTHETASE"/>
    <property type="match status" value="1"/>
</dbReference>
<dbReference type="InterPro" id="IPR049940">
    <property type="entry name" value="GluQ/Sye"/>
</dbReference>
<dbReference type="Gene3D" id="3.40.50.620">
    <property type="entry name" value="HUPs"/>
    <property type="match status" value="1"/>
</dbReference>
<keyword evidence="2" id="KW-0479">Metal-binding</keyword>
<dbReference type="NCBIfam" id="NF004314">
    <property type="entry name" value="PRK05710.1-3"/>
    <property type="match status" value="1"/>
</dbReference>
<comment type="similarity">
    <text evidence="7">Belongs to the class-I aminoacyl-tRNA synthetase family.</text>
</comment>
<evidence type="ECO:0000256" key="1">
    <source>
        <dbReference type="ARBA" id="ARBA00022598"/>
    </source>
</evidence>
<dbReference type="RefSeq" id="WP_419185808.1">
    <property type="nucleotide sequence ID" value="NZ_CP036290.1"/>
</dbReference>
<dbReference type="InterPro" id="IPR001412">
    <property type="entry name" value="aa-tRNA-synth_I_CS"/>
</dbReference>
<dbReference type="InterPro" id="IPR000924">
    <property type="entry name" value="Glu/Gln-tRNA-synth"/>
</dbReference>
<dbReference type="NCBIfam" id="TIGR03838">
    <property type="entry name" value="queuosine_YadB"/>
    <property type="match status" value="1"/>
</dbReference>
<dbReference type="GO" id="GO:0006400">
    <property type="term" value="P:tRNA modification"/>
    <property type="evidence" value="ECO:0007669"/>
    <property type="project" value="InterPro"/>
</dbReference>
<gene>
    <name evidence="10" type="primary">gluQ</name>
    <name evidence="10" type="ORF">Pla163_21750</name>
</gene>
<dbReference type="Proteomes" id="UP000319342">
    <property type="component" value="Chromosome"/>
</dbReference>
<dbReference type="EMBL" id="CP036290">
    <property type="protein sequence ID" value="QDU85051.1"/>
    <property type="molecule type" value="Genomic_DNA"/>
</dbReference>
<protein>
    <submittedName>
        <fullName evidence="10">Glutamyl-Q tRNA(Asp) synthetase</fullName>
        <ecNumber evidence="10">6.1.1.17</ecNumber>
    </submittedName>
</protein>
<dbReference type="GO" id="GO:0005829">
    <property type="term" value="C:cytosol"/>
    <property type="evidence" value="ECO:0007669"/>
    <property type="project" value="TreeGrafter"/>
</dbReference>
<sequence>MGAPPAGASPTTRLAPSPTGLLHLGHARSFLAAWWVARARGGRVRLRIEDLDRGRSRPEWDDAARADLEWLGLDWDGPVLVQSTDLAPYHSAIDQLLRAGAAFACVCTRRELLEALDAPHATGDEVPYAGTCRDRYQDPAAAERASGRAAGVRFRVPPGPREIVDQIHGSVIANPAAECGDFLVLRRDGAIAYQLAVVVDDARQGVDLVVRGEDLLPSSARQELLQDALGLARPSWCHVPLVLDSEGERLSKRAGSPPLAELRANGVDPRRVVGWAAASLGLVTDERAPDEGLDAAGWIPHLRLDRIARDPVRIDSSSFGPAAEPERGRSDPAGGSDTTWSA</sequence>
<keyword evidence="1 7" id="KW-0436">Ligase</keyword>
<dbReference type="GO" id="GO:0008270">
    <property type="term" value="F:zinc ion binding"/>
    <property type="evidence" value="ECO:0007669"/>
    <property type="project" value="InterPro"/>
</dbReference>
<evidence type="ECO:0000256" key="8">
    <source>
        <dbReference type="SAM" id="MobiDB-lite"/>
    </source>
</evidence>
<reference evidence="10 11" key="1">
    <citation type="submission" date="2019-02" db="EMBL/GenBank/DDBJ databases">
        <title>Deep-cultivation of Planctomycetes and their phenomic and genomic characterization uncovers novel biology.</title>
        <authorList>
            <person name="Wiegand S."/>
            <person name="Jogler M."/>
            <person name="Boedeker C."/>
            <person name="Pinto D."/>
            <person name="Vollmers J."/>
            <person name="Rivas-Marin E."/>
            <person name="Kohn T."/>
            <person name="Peeters S.H."/>
            <person name="Heuer A."/>
            <person name="Rast P."/>
            <person name="Oberbeckmann S."/>
            <person name="Bunk B."/>
            <person name="Jeske O."/>
            <person name="Meyerdierks A."/>
            <person name="Storesund J.E."/>
            <person name="Kallscheuer N."/>
            <person name="Luecker S."/>
            <person name="Lage O.M."/>
            <person name="Pohl T."/>
            <person name="Merkel B.J."/>
            <person name="Hornburger P."/>
            <person name="Mueller R.-W."/>
            <person name="Bruemmer F."/>
            <person name="Labrenz M."/>
            <person name="Spormann A.M."/>
            <person name="Op den Camp H."/>
            <person name="Overmann J."/>
            <person name="Amann R."/>
            <person name="Jetten M.S.M."/>
            <person name="Mascher T."/>
            <person name="Medema M.H."/>
            <person name="Devos D.P."/>
            <person name="Kaster A.-K."/>
            <person name="Ovreas L."/>
            <person name="Rohde M."/>
            <person name="Galperin M.Y."/>
            <person name="Jogler C."/>
        </authorList>
    </citation>
    <scope>NUCLEOTIDE SEQUENCE [LARGE SCALE GENOMIC DNA]</scope>
    <source>
        <strain evidence="10 11">Pla163</strain>
    </source>
</reference>
<evidence type="ECO:0000259" key="9">
    <source>
        <dbReference type="Pfam" id="PF00749"/>
    </source>
</evidence>
<feature type="region of interest" description="Disordered" evidence="8">
    <location>
        <begin position="314"/>
        <end position="342"/>
    </location>
</feature>
<dbReference type="InterPro" id="IPR020058">
    <property type="entry name" value="Glu/Gln-tRNA-synth_Ib_cat-dom"/>
</dbReference>
<organism evidence="10 11">
    <name type="scientific">Rohdeia mirabilis</name>
    <dbReference type="NCBI Taxonomy" id="2528008"/>
    <lineage>
        <taxon>Bacteria</taxon>
        <taxon>Pseudomonadati</taxon>
        <taxon>Planctomycetota</taxon>
        <taxon>Planctomycetia</taxon>
        <taxon>Planctomycetia incertae sedis</taxon>
        <taxon>Rohdeia</taxon>
    </lineage>
</organism>